<evidence type="ECO:0000313" key="1">
    <source>
        <dbReference type="EMBL" id="MCZ3621335.1"/>
    </source>
</evidence>
<name>A0AAW5WVU0_9LACO</name>
<dbReference type="RefSeq" id="WP_006588449.1">
    <property type="nucleotide sequence ID" value="NZ_CP160089.1"/>
</dbReference>
<proteinExistence type="predicted"/>
<protein>
    <recommendedName>
        <fullName evidence="5">DUF4352 domain-containing protein</fullName>
    </recommendedName>
</protein>
<comment type="caution">
    <text evidence="2">The sequence shown here is derived from an EMBL/GenBank/DDBJ whole genome shotgun (WGS) entry which is preliminary data.</text>
</comment>
<reference evidence="1 3" key="2">
    <citation type="submission" date="2022-01" db="EMBL/GenBank/DDBJ databases">
        <title>VMRC isolate genome collection.</title>
        <authorList>
            <person name="France M."/>
            <person name="Rutt L."/>
            <person name="Humphrys M."/>
            <person name="Ravel J."/>
        </authorList>
    </citation>
    <scope>NUCLEOTIDE SEQUENCE [LARGE SCALE GENOMIC DNA]</scope>
    <source>
        <strain evidence="1 3">C0172B4</strain>
    </source>
</reference>
<organism evidence="2 4">
    <name type="scientific">Lactobacillus mulieris</name>
    <dbReference type="NCBI Taxonomy" id="2508708"/>
    <lineage>
        <taxon>Bacteria</taxon>
        <taxon>Bacillati</taxon>
        <taxon>Bacillota</taxon>
        <taxon>Bacilli</taxon>
        <taxon>Lactobacillales</taxon>
        <taxon>Lactobacillaceae</taxon>
        <taxon>Lactobacillus</taxon>
    </lineage>
</organism>
<dbReference type="AlphaFoldDB" id="A0AAW5WVU0"/>
<gene>
    <name evidence="1" type="ORF">L2772_00450</name>
    <name evidence="2" type="ORF">L2Z99_00450</name>
</gene>
<evidence type="ECO:0000313" key="3">
    <source>
        <dbReference type="Proteomes" id="UP001211420"/>
    </source>
</evidence>
<evidence type="ECO:0000313" key="4">
    <source>
        <dbReference type="Proteomes" id="UP001211566"/>
    </source>
</evidence>
<evidence type="ECO:0008006" key="5">
    <source>
        <dbReference type="Google" id="ProtNLM"/>
    </source>
</evidence>
<accession>A0AAW5WVU0</accession>
<evidence type="ECO:0000313" key="2">
    <source>
        <dbReference type="EMBL" id="MCZ9677549.1"/>
    </source>
</evidence>
<dbReference type="PROSITE" id="PS51257">
    <property type="entry name" value="PROKAR_LIPOPROTEIN"/>
    <property type="match status" value="1"/>
</dbReference>
<dbReference type="EMBL" id="JAKHPW010000001">
    <property type="protein sequence ID" value="MCZ3621335.1"/>
    <property type="molecule type" value="Genomic_DNA"/>
</dbReference>
<dbReference type="EMBL" id="JAKHEY010000001">
    <property type="protein sequence ID" value="MCZ9677549.1"/>
    <property type="molecule type" value="Genomic_DNA"/>
</dbReference>
<keyword evidence="3" id="KW-1185">Reference proteome</keyword>
<reference evidence="2" key="1">
    <citation type="submission" date="2022-01" db="EMBL/GenBank/DDBJ databases">
        <title>STING isolate genome collection.</title>
        <authorList>
            <person name="France M."/>
            <person name="Rutt L."/>
            <person name="Humphrys M."/>
            <person name="Ravel J."/>
        </authorList>
    </citation>
    <scope>NUCLEOTIDE SEQUENCE</scope>
    <source>
        <strain evidence="2">C0081E5</strain>
    </source>
</reference>
<dbReference type="Proteomes" id="UP001211566">
    <property type="component" value="Unassembled WGS sequence"/>
</dbReference>
<sequence>MKKIITAGVTVMALTLAGCSNTNTSKNSTKTTVTKKANINTDKTVKINKTSTAYGPLKFKLKSIRYETVENKKSNYTDAEYNISGKLNKKYYRATLNLVLENSGTKPIDLSMGTRTYTVDSGIGFPTHGSTEGGALEEVISTLQPKSKINFPVYLISNNKFTANHLKISFDGLWGPKDMESIADSGSAEIK</sequence>
<dbReference type="Proteomes" id="UP001211420">
    <property type="component" value="Unassembled WGS sequence"/>
</dbReference>